<protein>
    <submittedName>
        <fullName evidence="1">Uncharacterized protein</fullName>
    </submittedName>
</protein>
<sequence>MPGPALEGTAELARVGEADVSAHLADGQVVVVQQLQRAFGTDAVVQAAEADAVGGQLPAQRAFAQVHRPGNGRKRRILAHVLAKEALHGRGQFTLRRGDVSQLAAA</sequence>
<evidence type="ECO:0000313" key="1">
    <source>
        <dbReference type="EMBL" id="NDK37980.1"/>
    </source>
</evidence>
<dbReference type="EMBL" id="QOVG01000002">
    <property type="protein sequence ID" value="NDK37980.1"/>
    <property type="molecule type" value="Genomic_DNA"/>
</dbReference>
<gene>
    <name evidence="1" type="ORF">DT603_03890</name>
</gene>
<comment type="caution">
    <text evidence="1">The sequence shown here is derived from an EMBL/GenBank/DDBJ whole genome shotgun (WGS) entry which is preliminary data.</text>
</comment>
<evidence type="ECO:0000313" key="2">
    <source>
        <dbReference type="Proteomes" id="UP001429354"/>
    </source>
</evidence>
<organism evidence="1 2">
    <name type="scientific">Pseudoxanthomonas gei</name>
    <dbReference type="NCBI Taxonomy" id="1383030"/>
    <lineage>
        <taxon>Bacteria</taxon>
        <taxon>Pseudomonadati</taxon>
        <taxon>Pseudomonadota</taxon>
        <taxon>Gammaproteobacteria</taxon>
        <taxon>Lysobacterales</taxon>
        <taxon>Lysobacteraceae</taxon>
        <taxon>Pseudoxanthomonas</taxon>
    </lineage>
</organism>
<accession>A0ABX0ACU1</accession>
<name>A0ABX0ACU1_9GAMM</name>
<reference evidence="1 2" key="1">
    <citation type="submission" date="2018-07" db="EMBL/GenBank/DDBJ databases">
        <title>Whole genome Sequencing of Pseudoxanthomonas gei KCTC 32298 (T).</title>
        <authorList>
            <person name="Kumar S."/>
            <person name="Bansal K."/>
            <person name="Kaur A."/>
            <person name="Patil P."/>
            <person name="Sharma S."/>
            <person name="Patil P.B."/>
        </authorList>
    </citation>
    <scope>NUCLEOTIDE SEQUENCE [LARGE SCALE GENOMIC DNA]</scope>
    <source>
        <strain evidence="1 2">KCTC 32298</strain>
    </source>
</reference>
<dbReference type="Proteomes" id="UP001429354">
    <property type="component" value="Unassembled WGS sequence"/>
</dbReference>
<keyword evidence="2" id="KW-1185">Reference proteome</keyword>
<proteinExistence type="predicted"/>